<dbReference type="PANTHER" id="PTHR12905">
    <property type="entry name" value="METALLOPHOSPHOESTERASE"/>
    <property type="match status" value="1"/>
</dbReference>
<evidence type="ECO:0008006" key="3">
    <source>
        <dbReference type="Google" id="ProtNLM"/>
    </source>
</evidence>
<protein>
    <recommendedName>
        <fullName evidence="3">Metallophos domain-containing protein</fullName>
    </recommendedName>
</protein>
<reference evidence="2" key="1">
    <citation type="submission" date="2016-01" db="EMBL/GenBank/DDBJ databases">
        <title>Reference transcriptome for the parasite Schistocephalus solidus: insights into the molecular evolution of parasitism.</title>
        <authorList>
            <person name="Hebert F.O."/>
            <person name="Grambauer S."/>
            <person name="Barber I."/>
            <person name="Landry C.R."/>
            <person name="Aubin-Horth N."/>
        </authorList>
    </citation>
    <scope>NUCLEOTIDE SEQUENCE</scope>
</reference>
<dbReference type="PANTHER" id="PTHR12905:SF0">
    <property type="entry name" value="CALCINEURIN-LIKE PHOSPHOESTERASE DOMAIN-CONTAINING PROTEIN"/>
    <property type="match status" value="1"/>
</dbReference>
<evidence type="ECO:0000313" key="2">
    <source>
        <dbReference type="EMBL" id="JAP40965.1"/>
    </source>
</evidence>
<dbReference type="AlphaFoldDB" id="A0A0X3NMS7"/>
<name>A0A0X3NMS7_SCHSO</name>
<organism evidence="2">
    <name type="scientific">Schistocephalus solidus</name>
    <name type="common">Tapeworm</name>
    <dbReference type="NCBI Taxonomy" id="70667"/>
    <lineage>
        <taxon>Eukaryota</taxon>
        <taxon>Metazoa</taxon>
        <taxon>Spiralia</taxon>
        <taxon>Lophotrochozoa</taxon>
        <taxon>Platyhelminthes</taxon>
        <taxon>Cestoda</taxon>
        <taxon>Eucestoda</taxon>
        <taxon>Diphyllobothriidea</taxon>
        <taxon>Diphyllobothriidae</taxon>
        <taxon>Schistocephalus</taxon>
    </lineage>
</organism>
<feature type="compositionally biased region" description="Polar residues" evidence="1">
    <location>
        <begin position="41"/>
        <end position="50"/>
    </location>
</feature>
<gene>
    <name evidence="2" type="ORF">TR139271</name>
</gene>
<dbReference type="EMBL" id="GEEE01022260">
    <property type="protein sequence ID" value="JAP40965.1"/>
    <property type="molecule type" value="Transcribed_RNA"/>
</dbReference>
<proteinExistence type="predicted"/>
<evidence type="ECO:0000256" key="1">
    <source>
        <dbReference type="SAM" id="MobiDB-lite"/>
    </source>
</evidence>
<dbReference type="InterPro" id="IPR029052">
    <property type="entry name" value="Metallo-depent_PP-like"/>
</dbReference>
<feature type="region of interest" description="Disordered" evidence="1">
    <location>
        <begin position="38"/>
        <end position="78"/>
    </location>
</feature>
<sequence>MVSSTVSRAAPRNSLNEGFLGAQKLSLASGCRPHLTDFKSKQSMNTSELKSLTGVAPGTGSTPSAPSPPNFQDTSLAHLPQDTVGPYAVSQASASLFSHRNLNVYVVGDVGHPKASVIRVVHISDTRGVSDSYSDQLPNGHILVHSGDFLGGPPARRYRSGYTALGKCPKLKRLQRLPLPPEESLASVSEDWKSRLGNINEFFRRQPHPFKIFVSGCWDYFGEDARKRPSPTEIQQHLPSAIYLEDVWCKVLGLKIYGIPWTSADDLRPQDGRSTFTLTTSRLSFRRFFSKMTGRHAGEHRRHRCLSSCVGEKARPDCVRACDNWNYVRNPRNFSACDGFVLPSIDAVSERYKKVPSDIDILVSHMPAWRPELYSQVVERIRPMLHLCGHDFAGYGVMWRHGVVFSNAALQLTASFPAVHRRRKAHSSSDTSAPTEVATTTPTGLLKFGASGASAPSQVTAPMPTIGSGSQATFELPSGFREPRLISQVGRRRPRRWRRRLHAFFSRFSCRSLGVCGRGGGCSLLCRNGTRSEPSDFLQLKQTPSSVAALSVPFQVTTPSDEPVVYDPSMSASGSAILSATSACRRSPAVFDVYVVIDDDRIILPDYCTTVSGKPGEQEDEESEGTPLRQTAAYSTIDNTAETGCTRRHACCIQ</sequence>
<dbReference type="SUPFAM" id="SSF56300">
    <property type="entry name" value="Metallo-dependent phosphatases"/>
    <property type="match status" value="1"/>
</dbReference>
<dbReference type="InterPro" id="IPR051693">
    <property type="entry name" value="UPF0046_metallophosphoest"/>
</dbReference>
<accession>A0A0X3NMS7</accession>
<dbReference type="Gene3D" id="3.60.21.10">
    <property type="match status" value="3"/>
</dbReference>